<organism evidence="2 3">
    <name type="scientific">Nelumbo nucifera</name>
    <name type="common">Sacred lotus</name>
    <dbReference type="NCBI Taxonomy" id="4432"/>
    <lineage>
        <taxon>Eukaryota</taxon>
        <taxon>Viridiplantae</taxon>
        <taxon>Streptophyta</taxon>
        <taxon>Embryophyta</taxon>
        <taxon>Tracheophyta</taxon>
        <taxon>Spermatophyta</taxon>
        <taxon>Magnoliopsida</taxon>
        <taxon>Proteales</taxon>
        <taxon>Nelumbonaceae</taxon>
        <taxon>Nelumbo</taxon>
    </lineage>
</organism>
<evidence type="ECO:0000313" key="3">
    <source>
        <dbReference type="RefSeq" id="XP_010257707.1"/>
    </source>
</evidence>
<reference evidence="3" key="1">
    <citation type="submission" date="2025-08" db="UniProtKB">
        <authorList>
            <consortium name="RefSeq"/>
        </authorList>
    </citation>
    <scope>IDENTIFICATION</scope>
</reference>
<dbReference type="Gene3D" id="2.70.98.10">
    <property type="match status" value="1"/>
</dbReference>
<dbReference type="FunCoup" id="A0A1U7ZVK4">
    <property type="interactions" value="1218"/>
</dbReference>
<evidence type="ECO:0000313" key="2">
    <source>
        <dbReference type="Proteomes" id="UP000189703"/>
    </source>
</evidence>
<dbReference type="PANTHER" id="PTHR11122">
    <property type="entry name" value="APOSPORY-ASSOCIATED PROTEIN C-RELATED"/>
    <property type="match status" value="1"/>
</dbReference>
<dbReference type="KEGG" id="nnu:104597700"/>
<accession>A0A1U7ZVK4</accession>
<dbReference type="AlphaFoldDB" id="A0A1U7ZVK4"/>
<dbReference type="GO" id="GO:0005975">
    <property type="term" value="P:carbohydrate metabolic process"/>
    <property type="evidence" value="ECO:0007669"/>
    <property type="project" value="InterPro"/>
</dbReference>
<proteinExistence type="predicted"/>
<keyword evidence="2" id="KW-1185">Reference proteome</keyword>
<dbReference type="GO" id="GO:0047938">
    <property type="term" value="F:glucose-6-phosphate 1-epimerase activity"/>
    <property type="evidence" value="ECO:0000318"/>
    <property type="project" value="GO_Central"/>
</dbReference>
<dbReference type="GO" id="GO:0030246">
    <property type="term" value="F:carbohydrate binding"/>
    <property type="evidence" value="ECO:0007669"/>
    <property type="project" value="InterPro"/>
</dbReference>
<dbReference type="InterPro" id="IPR014718">
    <property type="entry name" value="GH-type_carb-bd"/>
</dbReference>
<dbReference type="Proteomes" id="UP000189703">
    <property type="component" value="Unplaced"/>
</dbReference>
<dbReference type="OrthoDB" id="782148at2759"/>
<sequence>MANAHLFSPNFTPITSAHPINHFNFYPPPVRLSLPRHGEKRDFSLLAVASTSLSPVNVGYLKREFSGHGVSFVEIGESCVLGMGLENGSTANLMLPSGMITSYKAPMWHGSTLEVLHTWVSEGEQGQAVVRGGVYPCFKCSSDGAVPWSPSSWALRDVRGSPRNFIQVELISGDSDDLIEVTYIVTLQPELLSSELVISNLKSLPLQLVGSVMTHLTVSTPDATYAVGLEGSNYFSRPPFISDFSIVPPKFSQEKRPVSRQLSGNTALGRLLSSGRTGEREDREMEEELEGEENANYAQLTEKMSRVYTSAPRRFTIVDRGRRNSVIVGREGFDEMYMFSPGSKYEWYSKYAYICTGASAVLKPIIVDPKDVWSGGQYLHNPNL</sequence>
<dbReference type="PANTHER" id="PTHR11122:SF15">
    <property type="entry name" value="PROTEIN NDH-DEPENDENT CYCLIC ELECTRON FLOW 5"/>
    <property type="match status" value="1"/>
</dbReference>
<dbReference type="GO" id="GO:0005737">
    <property type="term" value="C:cytoplasm"/>
    <property type="evidence" value="ECO:0000318"/>
    <property type="project" value="GO_Central"/>
</dbReference>
<evidence type="ECO:0000256" key="1">
    <source>
        <dbReference type="SAM" id="MobiDB-lite"/>
    </source>
</evidence>
<dbReference type="STRING" id="4432.A0A1U7ZVK4"/>
<dbReference type="RefSeq" id="XP_010257707.1">
    <property type="nucleotide sequence ID" value="XM_010259405.1"/>
</dbReference>
<name>A0A1U7ZVK4_NELNU</name>
<dbReference type="SUPFAM" id="SSF74650">
    <property type="entry name" value="Galactose mutarotase-like"/>
    <property type="match status" value="1"/>
</dbReference>
<dbReference type="eggNOG" id="ENOG502QS85">
    <property type="taxonomic scope" value="Eukaryota"/>
</dbReference>
<dbReference type="GeneID" id="104597700"/>
<dbReference type="OMA" id="YAYICTG"/>
<feature type="region of interest" description="Disordered" evidence="1">
    <location>
        <begin position="270"/>
        <end position="293"/>
    </location>
</feature>
<gene>
    <name evidence="3" type="primary">LOC104597700</name>
</gene>
<dbReference type="InterPro" id="IPR011013">
    <property type="entry name" value="Gal_mutarotase_sf_dom"/>
</dbReference>
<protein>
    <submittedName>
        <fullName evidence="3">Protein NDH-DEPENDENT CYCLIC ELECTRON FLOW 5</fullName>
    </submittedName>
</protein>
<feature type="compositionally biased region" description="Acidic residues" evidence="1">
    <location>
        <begin position="284"/>
        <end position="293"/>
    </location>
</feature>